<dbReference type="InterPro" id="IPR006059">
    <property type="entry name" value="SBP"/>
</dbReference>
<keyword evidence="1" id="KW-0762">Sugar transport</keyword>
<dbReference type="Pfam" id="PF01547">
    <property type="entry name" value="SBP_bac_1"/>
    <property type="match status" value="1"/>
</dbReference>
<organism evidence="1 2">
    <name type="scientific">Crossiella equi</name>
    <dbReference type="NCBI Taxonomy" id="130796"/>
    <lineage>
        <taxon>Bacteria</taxon>
        <taxon>Bacillati</taxon>
        <taxon>Actinomycetota</taxon>
        <taxon>Actinomycetes</taxon>
        <taxon>Pseudonocardiales</taxon>
        <taxon>Pseudonocardiaceae</taxon>
        <taxon>Crossiella</taxon>
    </lineage>
</organism>
<dbReference type="PANTHER" id="PTHR43649">
    <property type="entry name" value="ARABINOSE-BINDING PROTEIN-RELATED"/>
    <property type="match status" value="1"/>
</dbReference>
<evidence type="ECO:0000313" key="1">
    <source>
        <dbReference type="EMBL" id="MBP2476852.1"/>
    </source>
</evidence>
<dbReference type="SUPFAM" id="SSF53850">
    <property type="entry name" value="Periplasmic binding protein-like II"/>
    <property type="match status" value="1"/>
</dbReference>
<proteinExistence type="predicted"/>
<dbReference type="InterPro" id="IPR050490">
    <property type="entry name" value="Bact_solute-bd_prot1"/>
</dbReference>
<dbReference type="Proteomes" id="UP001519363">
    <property type="component" value="Unassembled WGS sequence"/>
</dbReference>
<keyword evidence="2" id="KW-1185">Reference proteome</keyword>
<dbReference type="RefSeq" id="WP_086789331.1">
    <property type="nucleotide sequence ID" value="NZ_JAGIOO010000001.1"/>
</dbReference>
<sequence length="429" mass="46339">MRSPRTAALGLVVLSLAVSVLSGCGAGGGITLRLIQSLTSPERTALLRDMITAFEAANPDVDVRLISPPLQSADQKIAQVLSAKNDVDLVEVRDYTVKQFVNNSSLLDLSPYVDKWAGWQELTPLARQKAAAVGGKPYLVPYGFFQNTLFARTDRLTAAGLKPPTTWPELLDAAVKLTDPGKNQFGYSFRGGAGTFHYAVSIISAYVGPRVDPAQGFWRRDGGTIFGAPEAATAMEAFLRLFRTGSPPGSLSWSYPEMVQGFTSGVTSLLIQDPEVIKTTERATGLPKGSWTTLPIPKGPGGLALQPTGYAGWGVTSFSRNRDAAVRLLEHLSSAEQGLRWAKEHSLIPVHSAAARDPQFASGAWKAYLDMANDPQQVVVERPIQYPGWGRWQKQADIDVQSLLVGEKAVADVLRSWDAFWTEQKAGGA</sequence>
<gene>
    <name evidence="1" type="ORF">JOF53_005724</name>
</gene>
<protein>
    <submittedName>
        <fullName evidence="1">Multiple sugar transport system substrate-binding protein</fullName>
    </submittedName>
</protein>
<dbReference type="CDD" id="cd13585">
    <property type="entry name" value="PBP2_TMBP_like"/>
    <property type="match status" value="1"/>
</dbReference>
<dbReference type="PROSITE" id="PS51257">
    <property type="entry name" value="PROKAR_LIPOPROTEIN"/>
    <property type="match status" value="1"/>
</dbReference>
<dbReference type="PANTHER" id="PTHR43649:SF32">
    <property type="entry name" value="SUGAR BINDING SECRETED PROTEIN"/>
    <property type="match status" value="1"/>
</dbReference>
<name>A0ABS5AKR4_9PSEU</name>
<dbReference type="EMBL" id="JAGIOO010000001">
    <property type="protein sequence ID" value="MBP2476852.1"/>
    <property type="molecule type" value="Genomic_DNA"/>
</dbReference>
<accession>A0ABS5AKR4</accession>
<reference evidence="1 2" key="1">
    <citation type="submission" date="2021-03" db="EMBL/GenBank/DDBJ databases">
        <title>Sequencing the genomes of 1000 actinobacteria strains.</title>
        <authorList>
            <person name="Klenk H.-P."/>
        </authorList>
    </citation>
    <scope>NUCLEOTIDE SEQUENCE [LARGE SCALE GENOMIC DNA]</scope>
    <source>
        <strain evidence="1 2">DSM 44580</strain>
    </source>
</reference>
<evidence type="ECO:0000313" key="2">
    <source>
        <dbReference type="Proteomes" id="UP001519363"/>
    </source>
</evidence>
<keyword evidence="1" id="KW-0813">Transport</keyword>
<comment type="caution">
    <text evidence="1">The sequence shown here is derived from an EMBL/GenBank/DDBJ whole genome shotgun (WGS) entry which is preliminary data.</text>
</comment>
<dbReference type="Gene3D" id="3.40.190.10">
    <property type="entry name" value="Periplasmic binding protein-like II"/>
    <property type="match status" value="1"/>
</dbReference>